<evidence type="ECO:0000313" key="2">
    <source>
        <dbReference type="EnsemblPlants" id="LPERR02G05630.1"/>
    </source>
</evidence>
<proteinExistence type="predicted"/>
<evidence type="ECO:0000256" key="1">
    <source>
        <dbReference type="SAM" id="Phobius"/>
    </source>
</evidence>
<keyword evidence="3" id="KW-1185">Reference proteome</keyword>
<dbReference type="HOGENOM" id="CLU_2797601_0_0_1"/>
<reference evidence="2 3" key="1">
    <citation type="submission" date="2012-08" db="EMBL/GenBank/DDBJ databases">
        <title>Oryza genome evolution.</title>
        <authorList>
            <person name="Wing R.A."/>
        </authorList>
    </citation>
    <scope>NUCLEOTIDE SEQUENCE</scope>
</reference>
<dbReference type="Proteomes" id="UP000032180">
    <property type="component" value="Chromosome 2"/>
</dbReference>
<sequence length="68" mass="7724">MRMRPWPQREILWATAAGGRALSSYPCLSRSDACLIIVLLAFMLAWTTDKGLFKKFMDKIVIDETTTS</sequence>
<reference evidence="3" key="2">
    <citation type="submission" date="2013-12" db="EMBL/GenBank/DDBJ databases">
        <authorList>
            <person name="Yu Y."/>
            <person name="Lee S."/>
            <person name="de Baynast K."/>
            <person name="Wissotski M."/>
            <person name="Liu L."/>
            <person name="Talag J."/>
            <person name="Goicoechea J."/>
            <person name="Angelova A."/>
            <person name="Jetty R."/>
            <person name="Kudrna D."/>
            <person name="Golser W."/>
            <person name="Rivera L."/>
            <person name="Zhang J."/>
            <person name="Wing R."/>
        </authorList>
    </citation>
    <scope>NUCLEOTIDE SEQUENCE</scope>
</reference>
<dbReference type="AlphaFoldDB" id="A0A0D9VD24"/>
<keyword evidence="1" id="KW-1133">Transmembrane helix</keyword>
<reference evidence="2" key="3">
    <citation type="submission" date="2015-04" db="UniProtKB">
        <authorList>
            <consortium name="EnsemblPlants"/>
        </authorList>
    </citation>
    <scope>IDENTIFICATION</scope>
</reference>
<dbReference type="Gramene" id="LPERR02G05630.1">
    <property type="protein sequence ID" value="LPERR02G05630.1"/>
    <property type="gene ID" value="LPERR02G05630"/>
</dbReference>
<dbReference type="EnsemblPlants" id="LPERR02G05630.1">
    <property type="protein sequence ID" value="LPERR02G05630.1"/>
    <property type="gene ID" value="LPERR02G05630"/>
</dbReference>
<evidence type="ECO:0000313" key="3">
    <source>
        <dbReference type="Proteomes" id="UP000032180"/>
    </source>
</evidence>
<keyword evidence="1" id="KW-0472">Membrane</keyword>
<accession>A0A0D9VD24</accession>
<keyword evidence="1" id="KW-0812">Transmembrane</keyword>
<feature type="transmembrane region" description="Helical" evidence="1">
    <location>
        <begin position="33"/>
        <end position="53"/>
    </location>
</feature>
<protein>
    <submittedName>
        <fullName evidence="2">Uncharacterized protein</fullName>
    </submittedName>
</protein>
<name>A0A0D9VD24_9ORYZ</name>
<organism evidence="2 3">
    <name type="scientific">Leersia perrieri</name>
    <dbReference type="NCBI Taxonomy" id="77586"/>
    <lineage>
        <taxon>Eukaryota</taxon>
        <taxon>Viridiplantae</taxon>
        <taxon>Streptophyta</taxon>
        <taxon>Embryophyta</taxon>
        <taxon>Tracheophyta</taxon>
        <taxon>Spermatophyta</taxon>
        <taxon>Magnoliopsida</taxon>
        <taxon>Liliopsida</taxon>
        <taxon>Poales</taxon>
        <taxon>Poaceae</taxon>
        <taxon>BOP clade</taxon>
        <taxon>Oryzoideae</taxon>
        <taxon>Oryzeae</taxon>
        <taxon>Oryzinae</taxon>
        <taxon>Leersia</taxon>
    </lineage>
</organism>